<name>A0A9P4V1W3_9PLEO</name>
<protein>
    <submittedName>
        <fullName evidence="2">Uncharacterized protein</fullName>
    </submittedName>
</protein>
<evidence type="ECO:0000313" key="3">
    <source>
        <dbReference type="Proteomes" id="UP000799444"/>
    </source>
</evidence>
<accession>A0A9P4V1W3</accession>
<feature type="compositionally biased region" description="Basic and acidic residues" evidence="1">
    <location>
        <begin position="94"/>
        <end position="117"/>
    </location>
</feature>
<dbReference type="AlphaFoldDB" id="A0A9P4V1W3"/>
<evidence type="ECO:0000313" key="2">
    <source>
        <dbReference type="EMBL" id="KAF2733636.1"/>
    </source>
</evidence>
<proteinExistence type="predicted"/>
<dbReference type="EMBL" id="ML996158">
    <property type="protein sequence ID" value="KAF2733636.1"/>
    <property type="molecule type" value="Genomic_DNA"/>
</dbReference>
<sequence length="198" mass="22753">MPAFSLFGNEKVYVRRRHDRSDRTAGSRINMNLSGPLRPGMVWNQPEEPSSDESKEKEHRRSKNKHSKRPEKSSSKESEEKERDRSKGKHSKRPKELSSGESEEKARGRSKGKEVREPILLPAPTPKKHKGDVLGCFDLARVHDYSWATVRFPSWEKSAPPGKQDVKGVCIVRDPEYAMGRWLKRESEDEGGDVKFWV</sequence>
<feature type="compositionally biased region" description="Basic and acidic residues" evidence="1">
    <location>
        <begin position="70"/>
        <end position="85"/>
    </location>
</feature>
<gene>
    <name evidence="2" type="ORF">EJ04DRAFT_553197</name>
</gene>
<comment type="caution">
    <text evidence="2">The sequence shown here is derived from an EMBL/GenBank/DDBJ whole genome shotgun (WGS) entry which is preliminary data.</text>
</comment>
<reference evidence="2" key="1">
    <citation type="journal article" date="2020" name="Stud. Mycol.">
        <title>101 Dothideomycetes genomes: a test case for predicting lifestyles and emergence of pathogens.</title>
        <authorList>
            <person name="Haridas S."/>
            <person name="Albert R."/>
            <person name="Binder M."/>
            <person name="Bloem J."/>
            <person name="Labutti K."/>
            <person name="Salamov A."/>
            <person name="Andreopoulos B."/>
            <person name="Baker S."/>
            <person name="Barry K."/>
            <person name="Bills G."/>
            <person name="Bluhm B."/>
            <person name="Cannon C."/>
            <person name="Castanera R."/>
            <person name="Culley D."/>
            <person name="Daum C."/>
            <person name="Ezra D."/>
            <person name="Gonzalez J."/>
            <person name="Henrissat B."/>
            <person name="Kuo A."/>
            <person name="Liang C."/>
            <person name="Lipzen A."/>
            <person name="Lutzoni F."/>
            <person name="Magnuson J."/>
            <person name="Mondo S."/>
            <person name="Nolan M."/>
            <person name="Ohm R."/>
            <person name="Pangilinan J."/>
            <person name="Park H.-J."/>
            <person name="Ramirez L."/>
            <person name="Alfaro M."/>
            <person name="Sun H."/>
            <person name="Tritt A."/>
            <person name="Yoshinaga Y."/>
            <person name="Zwiers L.-H."/>
            <person name="Turgeon B."/>
            <person name="Goodwin S."/>
            <person name="Spatafora J."/>
            <person name="Crous P."/>
            <person name="Grigoriev I."/>
        </authorList>
    </citation>
    <scope>NUCLEOTIDE SEQUENCE</scope>
    <source>
        <strain evidence="2">CBS 125425</strain>
    </source>
</reference>
<keyword evidence="3" id="KW-1185">Reference proteome</keyword>
<evidence type="ECO:0000256" key="1">
    <source>
        <dbReference type="SAM" id="MobiDB-lite"/>
    </source>
</evidence>
<organism evidence="2 3">
    <name type="scientific">Polyplosphaeria fusca</name>
    <dbReference type="NCBI Taxonomy" id="682080"/>
    <lineage>
        <taxon>Eukaryota</taxon>
        <taxon>Fungi</taxon>
        <taxon>Dikarya</taxon>
        <taxon>Ascomycota</taxon>
        <taxon>Pezizomycotina</taxon>
        <taxon>Dothideomycetes</taxon>
        <taxon>Pleosporomycetidae</taxon>
        <taxon>Pleosporales</taxon>
        <taxon>Tetraplosphaeriaceae</taxon>
        <taxon>Polyplosphaeria</taxon>
    </lineage>
</organism>
<feature type="region of interest" description="Disordered" evidence="1">
    <location>
        <begin position="1"/>
        <end position="130"/>
    </location>
</feature>
<feature type="compositionally biased region" description="Basic residues" evidence="1">
    <location>
        <begin position="60"/>
        <end position="69"/>
    </location>
</feature>
<dbReference type="Proteomes" id="UP000799444">
    <property type="component" value="Unassembled WGS sequence"/>
</dbReference>